<sequence length="80" mass="8858">AWKAIIKGWTHPVVTVEDGTTSLKPEAEWSEAEVNEALRNSKALNAIFNGVDKNMFKLINTCTEAKQAWETLQTAHEGTS</sequence>
<evidence type="ECO:0000313" key="1">
    <source>
        <dbReference type="EMBL" id="MCI58930.1"/>
    </source>
</evidence>
<evidence type="ECO:0000313" key="2">
    <source>
        <dbReference type="Proteomes" id="UP000265520"/>
    </source>
</evidence>
<reference evidence="1 2" key="1">
    <citation type="journal article" date="2018" name="Front. Plant Sci.">
        <title>Red Clover (Trifolium pratense) and Zigzag Clover (T. medium) - A Picture of Genomic Similarities and Differences.</title>
        <authorList>
            <person name="Dluhosova J."/>
            <person name="Istvanek J."/>
            <person name="Nedelnik J."/>
            <person name="Repkova J."/>
        </authorList>
    </citation>
    <scope>NUCLEOTIDE SEQUENCE [LARGE SCALE GENOMIC DNA]</scope>
    <source>
        <strain evidence="2">cv. 10/8</strain>
        <tissue evidence="1">Leaf</tissue>
    </source>
</reference>
<proteinExistence type="predicted"/>
<comment type="caution">
    <text evidence="1">The sequence shown here is derived from an EMBL/GenBank/DDBJ whole genome shotgun (WGS) entry which is preliminary data.</text>
</comment>
<name>A0A392TFC0_9FABA</name>
<accession>A0A392TFC0</accession>
<feature type="non-terminal residue" evidence="1">
    <location>
        <position position="1"/>
    </location>
</feature>
<organism evidence="1 2">
    <name type="scientific">Trifolium medium</name>
    <dbReference type="NCBI Taxonomy" id="97028"/>
    <lineage>
        <taxon>Eukaryota</taxon>
        <taxon>Viridiplantae</taxon>
        <taxon>Streptophyta</taxon>
        <taxon>Embryophyta</taxon>
        <taxon>Tracheophyta</taxon>
        <taxon>Spermatophyta</taxon>
        <taxon>Magnoliopsida</taxon>
        <taxon>eudicotyledons</taxon>
        <taxon>Gunneridae</taxon>
        <taxon>Pentapetalae</taxon>
        <taxon>rosids</taxon>
        <taxon>fabids</taxon>
        <taxon>Fabales</taxon>
        <taxon>Fabaceae</taxon>
        <taxon>Papilionoideae</taxon>
        <taxon>50 kb inversion clade</taxon>
        <taxon>NPAAA clade</taxon>
        <taxon>Hologalegina</taxon>
        <taxon>IRL clade</taxon>
        <taxon>Trifolieae</taxon>
        <taxon>Trifolium</taxon>
    </lineage>
</organism>
<keyword evidence="2" id="KW-1185">Reference proteome</keyword>
<dbReference type="AlphaFoldDB" id="A0A392TFC0"/>
<protein>
    <submittedName>
        <fullName evidence="1">Gag-pol polyprotein</fullName>
    </submittedName>
</protein>
<dbReference type="Pfam" id="PF14223">
    <property type="entry name" value="Retrotran_gag_2"/>
    <property type="match status" value="1"/>
</dbReference>
<dbReference type="Proteomes" id="UP000265520">
    <property type="component" value="Unassembled WGS sequence"/>
</dbReference>
<dbReference type="EMBL" id="LXQA010554148">
    <property type="protein sequence ID" value="MCI58930.1"/>
    <property type="molecule type" value="Genomic_DNA"/>
</dbReference>